<feature type="binding site" description="covalent" evidence="13">
    <location>
        <position position="128"/>
    </location>
    <ligand>
        <name>heme</name>
        <dbReference type="ChEBI" id="CHEBI:30413"/>
        <label>3</label>
    </ligand>
</feature>
<evidence type="ECO:0000256" key="14">
    <source>
        <dbReference type="PIRSR" id="PIRSR000013-2"/>
    </source>
</evidence>
<dbReference type="InterPro" id="IPR024717">
    <property type="entry name" value="NapC/NirT/NrfH"/>
</dbReference>
<dbReference type="GO" id="GO:0019333">
    <property type="term" value="P:denitrification pathway"/>
    <property type="evidence" value="ECO:0007669"/>
    <property type="project" value="InterPro"/>
</dbReference>
<feature type="binding site" description="covalent" evidence="13">
    <location>
        <position position="165"/>
    </location>
    <ligand>
        <name>heme</name>
        <dbReference type="ChEBI" id="CHEBI:30413"/>
        <label>4</label>
    </ligand>
</feature>
<dbReference type="Gene3D" id="1.10.3820.10">
    <property type="entry name" value="Di-heme elbow motif domain"/>
    <property type="match status" value="1"/>
</dbReference>
<accession>A0AAX2AKT6</accession>
<feature type="binding site" description="axial binding residue" evidence="14">
    <location>
        <position position="50"/>
    </location>
    <ligand>
        <name>heme</name>
        <dbReference type="ChEBI" id="CHEBI:30413"/>
        <label>1</label>
    </ligand>
    <ligandPart>
        <name>Fe</name>
        <dbReference type="ChEBI" id="CHEBI:18248"/>
    </ligandPart>
</feature>
<keyword evidence="7 12" id="KW-0479">Metal-binding</keyword>
<feature type="binding site" description="axial binding residue" evidence="14">
    <location>
        <position position="169"/>
    </location>
    <ligand>
        <name>heme</name>
        <dbReference type="ChEBI" id="CHEBI:30413"/>
        <label>4</label>
    </ligand>
    <ligandPart>
        <name>Fe</name>
        <dbReference type="ChEBI" id="CHEBI:18248"/>
    </ligandPart>
</feature>
<sequence>MKFDFLKNKKILLTIIASSIVFGLIFTFTGHSAIKATSDDKFCVSCHTWMQPMVDTYLDDKHGGKNQYGIKTTCVSCHLPHSSLASYLFTKGVNGVVEVTSALTKDPNKMNWQEHRKNRESFVYDSGCLNCHKNIEETESQSTAATKMHNLYTKYKNADKDPLKCTSCHKNVGHEDLSKVLYDRTHEPVGEWEEDLK</sequence>
<dbReference type="GO" id="GO:0009061">
    <property type="term" value="P:anaerobic respiration"/>
    <property type="evidence" value="ECO:0007669"/>
    <property type="project" value="TreeGrafter"/>
</dbReference>
<dbReference type="GO" id="GO:0046872">
    <property type="term" value="F:metal ion binding"/>
    <property type="evidence" value="ECO:0007669"/>
    <property type="project" value="UniProtKB-KW"/>
</dbReference>
<feature type="binding site" description="covalent" evidence="13">
    <location>
        <position position="168"/>
    </location>
    <ligand>
        <name>heme</name>
        <dbReference type="ChEBI" id="CHEBI:30413"/>
        <label>4</label>
    </ligand>
</feature>
<feature type="domain" description="NapC/NirT cytochrome c N-terminal" evidence="16">
    <location>
        <begin position="9"/>
        <end position="175"/>
    </location>
</feature>
<evidence type="ECO:0000256" key="4">
    <source>
        <dbReference type="ARBA" id="ARBA00022475"/>
    </source>
</evidence>
<evidence type="ECO:0000256" key="6">
    <source>
        <dbReference type="ARBA" id="ARBA00022692"/>
    </source>
</evidence>
<feature type="binding site" evidence="13">
    <location>
        <position position="91"/>
    </location>
    <ligand>
        <name>a menaquinol</name>
        <dbReference type="ChEBI" id="CHEBI:18151"/>
    </ligand>
</feature>
<dbReference type="PANTHER" id="PTHR30333">
    <property type="entry name" value="CYTOCHROME C-TYPE PROTEIN"/>
    <property type="match status" value="1"/>
</dbReference>
<evidence type="ECO:0000259" key="16">
    <source>
        <dbReference type="Pfam" id="PF03264"/>
    </source>
</evidence>
<dbReference type="InterPro" id="IPR038266">
    <property type="entry name" value="NapC/NirT_cytc_sf"/>
</dbReference>
<evidence type="ECO:0000256" key="11">
    <source>
        <dbReference type="ARBA" id="ARBA00023136"/>
    </source>
</evidence>
<feature type="binding site" description="covalent" evidence="13">
    <location>
        <position position="77"/>
    </location>
    <ligand>
        <name>heme</name>
        <dbReference type="ChEBI" id="CHEBI:30413"/>
        <label>2</label>
    </ligand>
</feature>
<comment type="PTM">
    <text evidence="12">Binds 4 heme groups per subunit.</text>
</comment>
<dbReference type="GO" id="GO:0020037">
    <property type="term" value="F:heme binding"/>
    <property type="evidence" value="ECO:0007669"/>
    <property type="project" value="InterPro"/>
</dbReference>
<dbReference type="SUPFAM" id="SSF48695">
    <property type="entry name" value="Multiheme cytochromes"/>
    <property type="match status" value="1"/>
</dbReference>
<feature type="binding site" description="covalent" evidence="13">
    <location>
        <position position="43"/>
    </location>
    <ligand>
        <name>heme</name>
        <dbReference type="ChEBI" id="CHEBI:30413"/>
        <label>1</label>
    </ligand>
</feature>
<dbReference type="PIRSF" id="PIRSF000013">
    <property type="entry name" value="4_hem_cytochrm_NapC"/>
    <property type="match status" value="1"/>
</dbReference>
<evidence type="ECO:0000256" key="3">
    <source>
        <dbReference type="ARBA" id="ARBA00022448"/>
    </source>
</evidence>
<dbReference type="InterPro" id="IPR036280">
    <property type="entry name" value="Multihaem_cyt_sf"/>
</dbReference>
<feature type="binding site" description="axial binding residue" evidence="14">
    <location>
        <position position="174"/>
    </location>
    <ligand>
        <name>heme</name>
        <dbReference type="ChEBI" id="CHEBI:30413"/>
        <label>2</label>
    </ligand>
    <ligandPart>
        <name>Fe</name>
        <dbReference type="ChEBI" id="CHEBI:18248"/>
    </ligandPart>
</feature>
<evidence type="ECO:0000256" key="10">
    <source>
        <dbReference type="ARBA" id="ARBA00023004"/>
    </source>
</evidence>
<dbReference type="Pfam" id="PF03264">
    <property type="entry name" value="Cytochrom_NNT"/>
    <property type="match status" value="1"/>
</dbReference>
<evidence type="ECO:0000256" key="13">
    <source>
        <dbReference type="PIRSR" id="PIRSR000013-1"/>
    </source>
</evidence>
<dbReference type="GO" id="GO:0005886">
    <property type="term" value="C:plasma membrane"/>
    <property type="evidence" value="ECO:0007669"/>
    <property type="project" value="UniProtKB-SubCell"/>
</dbReference>
<comment type="subcellular location">
    <subcellularLocation>
        <location evidence="1">Cell membrane</location>
        <topology evidence="1">Single-pass membrane protein</topology>
    </subcellularLocation>
</comment>
<keyword evidence="10 12" id="KW-0408">Iron</keyword>
<evidence type="ECO:0000256" key="2">
    <source>
        <dbReference type="ARBA" id="ARBA00007395"/>
    </source>
</evidence>
<evidence type="ECO:0000256" key="15">
    <source>
        <dbReference type="SAM" id="Phobius"/>
    </source>
</evidence>
<comment type="similarity">
    <text evidence="2">Belongs to the NapC/NirT/NrfH family.</text>
</comment>
<dbReference type="InterPro" id="IPR051174">
    <property type="entry name" value="Cytochrome_c-type_ET"/>
</dbReference>
<evidence type="ECO:0000256" key="12">
    <source>
        <dbReference type="PIRNR" id="PIRNR000013"/>
    </source>
</evidence>
<dbReference type="PANTHER" id="PTHR30333:SF1">
    <property type="entry name" value="CYTOCHROME C-TYPE PROTEIN NAPC"/>
    <property type="match status" value="1"/>
</dbReference>
<dbReference type="EMBL" id="NXID01000002">
    <property type="protein sequence ID" value="RXK16999.1"/>
    <property type="molecule type" value="Genomic_DNA"/>
</dbReference>
<protein>
    <recommendedName>
        <fullName evidence="12">Cytochrome c-type protein</fullName>
    </recommendedName>
</protein>
<dbReference type="GO" id="GO:0009055">
    <property type="term" value="F:electron transfer activity"/>
    <property type="evidence" value="ECO:0007669"/>
    <property type="project" value="TreeGrafter"/>
</dbReference>
<gene>
    <name evidence="17" type="ORF">CP985_00840</name>
</gene>
<keyword evidence="6 15" id="KW-0812">Transmembrane</keyword>
<feature type="binding site" description="covalent" evidence="13">
    <location>
        <position position="74"/>
    </location>
    <ligand>
        <name>heme</name>
        <dbReference type="ChEBI" id="CHEBI:30413"/>
        <label>2</label>
    </ligand>
</feature>
<dbReference type="Proteomes" id="UP000290092">
    <property type="component" value="Unassembled WGS sequence"/>
</dbReference>
<reference evidence="17 18" key="1">
    <citation type="submission" date="2017-09" db="EMBL/GenBank/DDBJ databases">
        <title>Genomics of the genus Arcobacter.</title>
        <authorList>
            <person name="Perez-Cataluna A."/>
            <person name="Figueras M.J."/>
            <person name="Salas-Masso N."/>
        </authorList>
    </citation>
    <scope>NUCLEOTIDE SEQUENCE [LARGE SCALE GENOMIC DNA]</scope>
    <source>
        <strain evidence="17 18">CECT 7386</strain>
    </source>
</reference>
<keyword evidence="4" id="KW-1003">Cell membrane</keyword>
<evidence type="ECO:0000313" key="18">
    <source>
        <dbReference type="Proteomes" id="UP000290092"/>
    </source>
</evidence>
<feature type="binding site" description="covalent" evidence="13">
    <location>
        <position position="131"/>
    </location>
    <ligand>
        <name>heme</name>
        <dbReference type="ChEBI" id="CHEBI:30413"/>
        <label>3</label>
    </ligand>
</feature>
<feature type="binding site" description="axial binding residue" evidence="14">
    <location>
        <position position="132"/>
    </location>
    <ligand>
        <name>heme</name>
        <dbReference type="ChEBI" id="CHEBI:30413"/>
        <label>3</label>
    </ligand>
    <ligandPart>
        <name>Fe</name>
        <dbReference type="ChEBI" id="CHEBI:18248"/>
    </ligandPart>
</feature>
<evidence type="ECO:0000256" key="7">
    <source>
        <dbReference type="ARBA" id="ARBA00022723"/>
    </source>
</evidence>
<comment type="cofactor">
    <cofactor evidence="13">
        <name>heme</name>
        <dbReference type="ChEBI" id="CHEBI:30413"/>
    </cofactor>
    <text evidence="13">Binds 4 heme groups per subunit.</text>
</comment>
<dbReference type="KEGG" id="amyt:AMYT_0514"/>
<dbReference type="AlphaFoldDB" id="A0AAX2AKT6"/>
<comment type="caution">
    <text evidence="17">The sequence shown here is derived from an EMBL/GenBank/DDBJ whole genome shotgun (WGS) entry which is preliminary data.</text>
</comment>
<keyword evidence="3 12" id="KW-0813">Transport</keyword>
<evidence type="ECO:0000313" key="17">
    <source>
        <dbReference type="EMBL" id="RXK16999.1"/>
    </source>
</evidence>
<keyword evidence="18" id="KW-1185">Reference proteome</keyword>
<evidence type="ECO:0000256" key="5">
    <source>
        <dbReference type="ARBA" id="ARBA00022617"/>
    </source>
</evidence>
<keyword evidence="11 15" id="KW-0472">Membrane</keyword>
<keyword evidence="9 15" id="KW-1133">Transmembrane helix</keyword>
<name>A0AAX2AKT6_9BACT</name>
<dbReference type="InterPro" id="IPR005126">
    <property type="entry name" value="NapC/NirT_cyt_c_N"/>
</dbReference>
<feature type="binding site" description="axial binding residue" evidence="14">
    <location>
        <position position="78"/>
    </location>
    <ligand>
        <name>heme</name>
        <dbReference type="ChEBI" id="CHEBI:30413"/>
        <label>2</label>
    </ligand>
    <ligandPart>
        <name>Fe</name>
        <dbReference type="ChEBI" id="CHEBI:18248"/>
    </ligandPart>
</feature>
<dbReference type="RefSeq" id="WP_114841007.1">
    <property type="nucleotide sequence ID" value="NZ_CP031219.1"/>
</dbReference>
<evidence type="ECO:0000256" key="9">
    <source>
        <dbReference type="ARBA" id="ARBA00022989"/>
    </source>
</evidence>
<evidence type="ECO:0000256" key="1">
    <source>
        <dbReference type="ARBA" id="ARBA00004162"/>
    </source>
</evidence>
<feature type="transmembrane region" description="Helical" evidence="15">
    <location>
        <begin position="12"/>
        <end position="34"/>
    </location>
</feature>
<evidence type="ECO:0000256" key="8">
    <source>
        <dbReference type="ARBA" id="ARBA00022982"/>
    </source>
</evidence>
<feature type="binding site" description="axial binding residue" evidence="14">
    <location>
        <position position="98"/>
    </location>
    <ligand>
        <name>heme</name>
        <dbReference type="ChEBI" id="CHEBI:30413"/>
        <label>1</label>
    </ligand>
    <ligandPart>
        <name>Fe</name>
        <dbReference type="ChEBI" id="CHEBI:18248"/>
    </ligandPart>
</feature>
<proteinExistence type="inferred from homology"/>
<keyword evidence="8 12" id="KW-0249">Electron transport</keyword>
<organism evidence="17 18">
    <name type="scientific">Malaciobacter mytili LMG 24559</name>
    <dbReference type="NCBI Taxonomy" id="1032238"/>
    <lineage>
        <taxon>Bacteria</taxon>
        <taxon>Pseudomonadati</taxon>
        <taxon>Campylobacterota</taxon>
        <taxon>Epsilonproteobacteria</taxon>
        <taxon>Campylobacterales</taxon>
        <taxon>Arcobacteraceae</taxon>
        <taxon>Malaciobacter</taxon>
    </lineage>
</organism>
<feature type="binding site" description="covalent" evidence="13">
    <location>
        <position position="46"/>
    </location>
    <ligand>
        <name>heme</name>
        <dbReference type="ChEBI" id="CHEBI:30413"/>
        <label>1</label>
    </ligand>
</feature>
<keyword evidence="5 12" id="KW-0349">Heme</keyword>